<keyword evidence="5 6" id="KW-0472">Membrane</keyword>
<comment type="subcellular location">
    <subcellularLocation>
        <location evidence="1">Membrane</location>
        <topology evidence="1">Multi-pass membrane protein</topology>
    </subcellularLocation>
</comment>
<evidence type="ECO:0000256" key="1">
    <source>
        <dbReference type="ARBA" id="ARBA00004141"/>
    </source>
</evidence>
<evidence type="ECO:0000256" key="5">
    <source>
        <dbReference type="ARBA" id="ARBA00023136"/>
    </source>
</evidence>
<feature type="transmembrane region" description="Helical" evidence="6">
    <location>
        <begin position="188"/>
        <end position="209"/>
    </location>
</feature>
<evidence type="ECO:0000256" key="3">
    <source>
        <dbReference type="ARBA" id="ARBA00022692"/>
    </source>
</evidence>
<keyword evidence="3 6" id="KW-0812">Transmembrane</keyword>
<dbReference type="Proteomes" id="UP001497600">
    <property type="component" value="Chromosome G"/>
</dbReference>
<evidence type="ECO:0000313" key="7">
    <source>
        <dbReference type="EMBL" id="CAK7915732.1"/>
    </source>
</evidence>
<sequence>MNAEEPLLTGSLDHERYDAITQHPSKGQLGYEVTIKSESKFILKSVGPLAVTFFLQSLLSITTIFAAGRLGPRELSAATLAVCTFNITGLAVYQGMATCLDSFCSQAYGAQKPLHVGMYFQRCSLMMLVFTVFPLSFIWWYSGSFLKKLIPDEELAMMAQSYLRINIIGAPGLLLFETGKRYLQAQHIFNAGTYVLLIVAPLNFLFNWLLVWHPVTGLGFIGAPIAVSIIYWLTSILLLCYVLFIDGKKCWGGIDFVKSCQNWHPMLKLALPGLIMVEAEYLAFEILTIFAASFGTNQLAAQSIAANVGSLAFQLPFAAAVAISTRIGHFVGMEDIHAAKLVTRISFGLGYLLALFNFCVVFFGRRFLGTLLTSSEEVLVISDHILTLVAINQVSDNVNVMCAGVLRGQGRQRIGSLLNLVSYYVVALPVGYYLAFCANFQLSGLWVGIISGVFTLAVSETVSIIKCNWVQVLIDTKASHDH</sequence>
<feature type="transmembrane region" description="Helical" evidence="6">
    <location>
        <begin position="46"/>
        <end position="67"/>
    </location>
</feature>
<feature type="transmembrane region" description="Helical" evidence="6">
    <location>
        <begin position="125"/>
        <end position="143"/>
    </location>
</feature>
<dbReference type="Pfam" id="PF01554">
    <property type="entry name" value="MatE"/>
    <property type="match status" value="2"/>
</dbReference>
<evidence type="ECO:0000256" key="6">
    <source>
        <dbReference type="SAM" id="Phobius"/>
    </source>
</evidence>
<evidence type="ECO:0000256" key="4">
    <source>
        <dbReference type="ARBA" id="ARBA00022989"/>
    </source>
</evidence>
<comment type="similarity">
    <text evidence="2">Belongs to the multi antimicrobial extrusion (MATE) (TC 2.A.66.1) family.</text>
</comment>
<keyword evidence="4 6" id="KW-1133">Transmembrane helix</keyword>
<dbReference type="PANTHER" id="PTHR11206">
    <property type="entry name" value="MULTIDRUG RESISTANCE PROTEIN"/>
    <property type="match status" value="1"/>
</dbReference>
<reference evidence="7 8" key="1">
    <citation type="submission" date="2024-01" db="EMBL/GenBank/DDBJ databases">
        <authorList>
            <consortium name="Genoscope - CEA"/>
            <person name="William W."/>
        </authorList>
    </citation>
    <scope>NUCLEOTIDE SEQUENCE [LARGE SCALE GENOMIC DNA]</scope>
    <source>
        <strain evidence="7 8">29B2s-10</strain>
    </source>
</reference>
<protein>
    <submittedName>
        <fullName evidence="7">Ethionine resistance-conferring protein 1</fullName>
    </submittedName>
</protein>
<dbReference type="NCBIfam" id="TIGR00797">
    <property type="entry name" value="matE"/>
    <property type="match status" value="1"/>
</dbReference>
<organism evidence="7 8">
    <name type="scientific">[Candida] anglica</name>
    <dbReference type="NCBI Taxonomy" id="148631"/>
    <lineage>
        <taxon>Eukaryota</taxon>
        <taxon>Fungi</taxon>
        <taxon>Dikarya</taxon>
        <taxon>Ascomycota</taxon>
        <taxon>Saccharomycotina</taxon>
        <taxon>Pichiomycetes</taxon>
        <taxon>Debaryomycetaceae</taxon>
        <taxon>Kurtzmaniella</taxon>
    </lineage>
</organism>
<feature type="transmembrane region" description="Helical" evidence="6">
    <location>
        <begin position="345"/>
        <end position="364"/>
    </location>
</feature>
<keyword evidence="8" id="KW-1185">Reference proteome</keyword>
<dbReference type="InterPro" id="IPR002528">
    <property type="entry name" value="MATE_fam"/>
</dbReference>
<feature type="transmembrane region" description="Helical" evidence="6">
    <location>
        <begin position="221"/>
        <end position="245"/>
    </location>
</feature>
<dbReference type="EMBL" id="OZ004259">
    <property type="protein sequence ID" value="CAK7915732.1"/>
    <property type="molecule type" value="Genomic_DNA"/>
</dbReference>
<name>A0ABP0EGI8_9ASCO</name>
<feature type="transmembrane region" description="Helical" evidence="6">
    <location>
        <begin position="79"/>
        <end position="104"/>
    </location>
</feature>
<dbReference type="CDD" id="cd13132">
    <property type="entry name" value="MATE_eukaryotic"/>
    <property type="match status" value="1"/>
</dbReference>
<dbReference type="InterPro" id="IPR045069">
    <property type="entry name" value="MATE_euk"/>
</dbReference>
<evidence type="ECO:0000256" key="2">
    <source>
        <dbReference type="ARBA" id="ARBA00010199"/>
    </source>
</evidence>
<feature type="transmembrane region" description="Helical" evidence="6">
    <location>
        <begin position="440"/>
        <end position="458"/>
    </location>
</feature>
<proteinExistence type="inferred from homology"/>
<accession>A0ABP0EGI8</accession>
<evidence type="ECO:0000313" key="8">
    <source>
        <dbReference type="Proteomes" id="UP001497600"/>
    </source>
</evidence>
<feature type="transmembrane region" description="Helical" evidence="6">
    <location>
        <begin position="304"/>
        <end position="324"/>
    </location>
</feature>
<gene>
    <name evidence="7" type="primary">ERC1</name>
    <name evidence="7" type="ORF">CAAN4_G00628</name>
</gene>
<feature type="transmembrane region" description="Helical" evidence="6">
    <location>
        <begin position="417"/>
        <end position="434"/>
    </location>
</feature>